<evidence type="ECO:0000256" key="1">
    <source>
        <dbReference type="SAM" id="MobiDB-lite"/>
    </source>
</evidence>
<evidence type="ECO:0000313" key="3">
    <source>
        <dbReference type="EMBL" id="BAT88291.1"/>
    </source>
</evidence>
<feature type="transmembrane region" description="Helical" evidence="2">
    <location>
        <begin position="52"/>
        <end position="72"/>
    </location>
</feature>
<evidence type="ECO:0000313" key="4">
    <source>
        <dbReference type="Proteomes" id="UP000291084"/>
    </source>
</evidence>
<dbReference type="EMBL" id="AP015038">
    <property type="protein sequence ID" value="BAT88291.1"/>
    <property type="molecule type" value="Genomic_DNA"/>
</dbReference>
<gene>
    <name evidence="3" type="primary">Vigan.05G175000</name>
    <name evidence="3" type="ORF">VIGAN_05175000</name>
</gene>
<keyword evidence="4" id="KW-1185">Reference proteome</keyword>
<dbReference type="AlphaFoldDB" id="A0A0S3S630"/>
<protein>
    <submittedName>
        <fullName evidence="3">Uncharacterized protein</fullName>
    </submittedName>
</protein>
<organism evidence="3 4">
    <name type="scientific">Vigna angularis var. angularis</name>
    <dbReference type="NCBI Taxonomy" id="157739"/>
    <lineage>
        <taxon>Eukaryota</taxon>
        <taxon>Viridiplantae</taxon>
        <taxon>Streptophyta</taxon>
        <taxon>Embryophyta</taxon>
        <taxon>Tracheophyta</taxon>
        <taxon>Spermatophyta</taxon>
        <taxon>Magnoliopsida</taxon>
        <taxon>eudicotyledons</taxon>
        <taxon>Gunneridae</taxon>
        <taxon>Pentapetalae</taxon>
        <taxon>rosids</taxon>
        <taxon>fabids</taxon>
        <taxon>Fabales</taxon>
        <taxon>Fabaceae</taxon>
        <taxon>Papilionoideae</taxon>
        <taxon>50 kb inversion clade</taxon>
        <taxon>NPAAA clade</taxon>
        <taxon>indigoferoid/millettioid clade</taxon>
        <taxon>Phaseoleae</taxon>
        <taxon>Vigna</taxon>
    </lineage>
</organism>
<dbReference type="Proteomes" id="UP000291084">
    <property type="component" value="Chromosome 5"/>
</dbReference>
<sequence length="83" mass="9037">MGDSVASDLGSLELGLPGTLSFKLNGPEPGREPPRPRPPFPKPEDEENETTVLLVAFEIVGFGILIPILPLIDTVKQMLNWKT</sequence>
<keyword evidence="2" id="KW-1133">Transmembrane helix</keyword>
<proteinExistence type="predicted"/>
<evidence type="ECO:0000256" key="2">
    <source>
        <dbReference type="SAM" id="Phobius"/>
    </source>
</evidence>
<keyword evidence="2" id="KW-0812">Transmembrane</keyword>
<feature type="region of interest" description="Disordered" evidence="1">
    <location>
        <begin position="1"/>
        <end position="47"/>
    </location>
</feature>
<accession>A0A0S3S630</accession>
<feature type="non-terminal residue" evidence="3">
    <location>
        <position position="83"/>
    </location>
</feature>
<name>A0A0S3S630_PHAAN</name>
<keyword evidence="2" id="KW-0472">Membrane</keyword>
<reference evidence="3 4" key="1">
    <citation type="journal article" date="2015" name="Sci. Rep.">
        <title>The power of single molecule real-time sequencing technology in the de novo assembly of a eukaryotic genome.</title>
        <authorList>
            <person name="Sakai H."/>
            <person name="Naito K."/>
            <person name="Ogiso-Tanaka E."/>
            <person name="Takahashi Y."/>
            <person name="Iseki K."/>
            <person name="Muto C."/>
            <person name="Satou K."/>
            <person name="Teruya K."/>
            <person name="Shiroma A."/>
            <person name="Shimoji M."/>
            <person name="Hirano T."/>
            <person name="Itoh T."/>
            <person name="Kaga A."/>
            <person name="Tomooka N."/>
        </authorList>
    </citation>
    <scope>NUCLEOTIDE SEQUENCE [LARGE SCALE GENOMIC DNA]</scope>
    <source>
        <strain evidence="4">cv. Shumari</strain>
    </source>
</reference>